<dbReference type="CDD" id="cd22919">
    <property type="entry name" value="HFD_CENP-S"/>
    <property type="match status" value="1"/>
</dbReference>
<dbReference type="AlphaFoldDB" id="A0A0E9NL70"/>
<name>A0A0E9NL70_SAICN</name>
<dbReference type="PANTHER" id="PTHR22980:SF0">
    <property type="entry name" value="CENTROMERE PROTEIN S"/>
    <property type="match status" value="1"/>
</dbReference>
<dbReference type="Proteomes" id="UP000033140">
    <property type="component" value="Unassembled WGS sequence"/>
</dbReference>
<dbReference type="STRING" id="698492.A0A0E9NL70"/>
<sequence length="142" mass="15265">MDEDTEAADARLKSAVWFHTGELIDHLALTLDANTTPQFIAALAQLVFEQAQLVAGDAESFARHAGRRTIGCDDVLLCARKNDALHEMLKDMKKDLEREAGSGAKKRKENAAAPVEHRSSGTATSSAGPAPKKRLGVGKKKT</sequence>
<feature type="region of interest" description="Disordered" evidence="5">
    <location>
        <begin position="96"/>
        <end position="142"/>
    </location>
</feature>
<comment type="caution">
    <text evidence="6">The sequence shown here is derived from an EMBL/GenBank/DDBJ whole genome shotgun (WGS) entry which is preliminary data.</text>
</comment>
<dbReference type="EMBL" id="BACD03000034">
    <property type="protein sequence ID" value="GAO50548.1"/>
    <property type="molecule type" value="Genomic_DNA"/>
</dbReference>
<dbReference type="GO" id="GO:0003682">
    <property type="term" value="F:chromatin binding"/>
    <property type="evidence" value="ECO:0007669"/>
    <property type="project" value="TreeGrafter"/>
</dbReference>
<evidence type="ECO:0008006" key="8">
    <source>
        <dbReference type="Google" id="ProtNLM"/>
    </source>
</evidence>
<dbReference type="InterPro" id="IPR009072">
    <property type="entry name" value="Histone-fold"/>
</dbReference>
<dbReference type="PANTHER" id="PTHR22980">
    <property type="entry name" value="CORTISTATIN"/>
    <property type="match status" value="1"/>
</dbReference>
<evidence type="ECO:0000313" key="7">
    <source>
        <dbReference type="Proteomes" id="UP000033140"/>
    </source>
</evidence>
<dbReference type="GO" id="GO:0031297">
    <property type="term" value="P:replication fork processing"/>
    <property type="evidence" value="ECO:0007669"/>
    <property type="project" value="TreeGrafter"/>
</dbReference>
<evidence type="ECO:0000256" key="3">
    <source>
        <dbReference type="ARBA" id="ARBA00023125"/>
    </source>
</evidence>
<keyword evidence="3" id="KW-0238">DNA-binding</keyword>
<feature type="compositionally biased region" description="Low complexity" evidence="5">
    <location>
        <begin position="120"/>
        <end position="130"/>
    </location>
</feature>
<dbReference type="RefSeq" id="XP_019025957.1">
    <property type="nucleotide sequence ID" value="XM_019171662.1"/>
</dbReference>
<dbReference type="OMA" id="SAVWFHT"/>
<keyword evidence="2" id="KW-0227">DNA damage</keyword>
<comment type="similarity">
    <text evidence="1">Belongs to the TAF9 family. CENP-S/MHF1 subfamily.</text>
</comment>
<reference evidence="6 7" key="1">
    <citation type="journal article" date="2011" name="J. Gen. Appl. Microbiol.">
        <title>Draft genome sequencing of the enigmatic yeast Saitoella complicata.</title>
        <authorList>
            <person name="Nishida H."/>
            <person name="Hamamoto M."/>
            <person name="Sugiyama J."/>
        </authorList>
    </citation>
    <scope>NUCLEOTIDE SEQUENCE [LARGE SCALE GENOMIC DNA]</scope>
    <source>
        <strain evidence="6 7">NRRL Y-17804</strain>
    </source>
</reference>
<dbReference type="GO" id="GO:0003677">
    <property type="term" value="F:DNA binding"/>
    <property type="evidence" value="ECO:0007669"/>
    <property type="project" value="UniProtKB-KW"/>
</dbReference>
<protein>
    <recommendedName>
        <fullName evidence="8">Centromere protein S</fullName>
    </recommendedName>
</protein>
<organism evidence="6 7">
    <name type="scientific">Saitoella complicata (strain BCRC 22490 / CBS 7301 / JCM 7358 / NBRC 10748 / NRRL Y-17804)</name>
    <dbReference type="NCBI Taxonomy" id="698492"/>
    <lineage>
        <taxon>Eukaryota</taxon>
        <taxon>Fungi</taxon>
        <taxon>Dikarya</taxon>
        <taxon>Ascomycota</taxon>
        <taxon>Taphrinomycotina</taxon>
        <taxon>Taphrinomycotina incertae sedis</taxon>
        <taxon>Saitoella</taxon>
    </lineage>
</organism>
<feature type="compositionally biased region" description="Basic residues" evidence="5">
    <location>
        <begin position="131"/>
        <end position="142"/>
    </location>
</feature>
<evidence type="ECO:0000256" key="5">
    <source>
        <dbReference type="SAM" id="MobiDB-lite"/>
    </source>
</evidence>
<gene>
    <name evidence="6" type="ORF">G7K_4672-t1</name>
</gene>
<reference evidence="6 7" key="3">
    <citation type="journal article" date="2015" name="Genome Announc.">
        <title>Draft Genome Sequence of the Archiascomycetous Yeast Saitoella complicata.</title>
        <authorList>
            <person name="Yamauchi K."/>
            <person name="Kondo S."/>
            <person name="Hamamoto M."/>
            <person name="Takahashi Y."/>
            <person name="Ogura Y."/>
            <person name="Hayashi T."/>
            <person name="Nishida H."/>
        </authorList>
    </citation>
    <scope>NUCLEOTIDE SEQUENCE [LARGE SCALE GENOMIC DNA]</scope>
    <source>
        <strain evidence="6 7">NRRL Y-17804</strain>
    </source>
</reference>
<evidence type="ECO:0000256" key="1">
    <source>
        <dbReference type="ARBA" id="ARBA00006612"/>
    </source>
</evidence>
<proteinExistence type="inferred from homology"/>
<dbReference type="Gene3D" id="1.10.20.10">
    <property type="entry name" value="Histone, subunit A"/>
    <property type="match status" value="1"/>
</dbReference>
<dbReference type="InterPro" id="IPR029003">
    <property type="entry name" value="CENP-S/Mhf1"/>
</dbReference>
<reference evidence="6 7" key="2">
    <citation type="journal article" date="2014" name="J. Gen. Appl. Microbiol.">
        <title>The early diverging ascomycetous budding yeast Saitoella complicata has three histone deacetylases belonging to the Clr6, Hos2, and Rpd3 lineages.</title>
        <authorList>
            <person name="Nishida H."/>
            <person name="Matsumoto T."/>
            <person name="Kondo S."/>
            <person name="Hamamoto M."/>
            <person name="Yoshikawa H."/>
        </authorList>
    </citation>
    <scope>NUCLEOTIDE SEQUENCE [LARGE SCALE GENOMIC DNA]</scope>
    <source>
        <strain evidence="6 7">NRRL Y-17804</strain>
    </source>
</reference>
<dbReference type="Pfam" id="PF15630">
    <property type="entry name" value="CENP-S"/>
    <property type="match status" value="1"/>
</dbReference>
<dbReference type="GO" id="GO:0046982">
    <property type="term" value="F:protein heterodimerization activity"/>
    <property type="evidence" value="ECO:0007669"/>
    <property type="project" value="InterPro"/>
</dbReference>
<dbReference type="GO" id="GO:0071821">
    <property type="term" value="C:FANCM-MHF complex"/>
    <property type="evidence" value="ECO:0007669"/>
    <property type="project" value="InterPro"/>
</dbReference>
<evidence type="ECO:0000256" key="4">
    <source>
        <dbReference type="ARBA" id="ARBA00023204"/>
    </source>
</evidence>
<evidence type="ECO:0000256" key="2">
    <source>
        <dbReference type="ARBA" id="ARBA00022763"/>
    </source>
</evidence>
<dbReference type="OrthoDB" id="1872155at2759"/>
<dbReference type="GO" id="GO:0000712">
    <property type="term" value="P:resolution of meiotic recombination intermediates"/>
    <property type="evidence" value="ECO:0007669"/>
    <property type="project" value="TreeGrafter"/>
</dbReference>
<dbReference type="SUPFAM" id="SSF47113">
    <property type="entry name" value="Histone-fold"/>
    <property type="match status" value="1"/>
</dbReference>
<dbReference type="GO" id="GO:0006281">
    <property type="term" value="P:DNA repair"/>
    <property type="evidence" value="ECO:0007669"/>
    <property type="project" value="UniProtKB-KW"/>
</dbReference>
<accession>A0A0E9NL70</accession>
<evidence type="ECO:0000313" key="6">
    <source>
        <dbReference type="EMBL" id="GAO50548.1"/>
    </source>
</evidence>
<keyword evidence="4" id="KW-0234">DNA repair</keyword>
<keyword evidence="7" id="KW-1185">Reference proteome</keyword>